<organism evidence="1 2">
    <name type="scientific">Microcystis aeruginosa KW</name>
    <dbReference type="NCBI Taxonomy" id="1960155"/>
    <lineage>
        <taxon>Bacteria</taxon>
        <taxon>Bacillati</taxon>
        <taxon>Cyanobacteriota</taxon>
        <taxon>Cyanophyceae</taxon>
        <taxon>Oscillatoriophycideae</taxon>
        <taxon>Chroococcales</taxon>
        <taxon>Microcystaceae</taxon>
        <taxon>Microcystis</taxon>
    </lineage>
</organism>
<name>A0A1V4BY65_MICAE</name>
<protein>
    <submittedName>
        <fullName evidence="1">DUF2584 domain-containing protein</fullName>
    </submittedName>
</protein>
<dbReference type="AlphaFoldDB" id="A0A1V4BY65"/>
<dbReference type="SUPFAM" id="SSF88697">
    <property type="entry name" value="PUA domain-like"/>
    <property type="match status" value="1"/>
</dbReference>
<dbReference type="Gene3D" id="2.40.240.20">
    <property type="entry name" value="Hypothetical PUA domain-like, domain 1"/>
    <property type="match status" value="1"/>
</dbReference>
<evidence type="ECO:0000313" key="2">
    <source>
        <dbReference type="Proteomes" id="UP000189835"/>
    </source>
</evidence>
<dbReference type="InterPro" id="IPR015947">
    <property type="entry name" value="PUA-like_sf"/>
</dbReference>
<dbReference type="Proteomes" id="UP000189835">
    <property type="component" value="Unassembled WGS sequence"/>
</dbReference>
<proteinExistence type="predicted"/>
<sequence>MGMPCEVNSILKLKPSQGYPESLELSKQYQGSKEDYRIIPVDVPIPLVNEHWVAYADVIIEKLVWENRQTTVLFRIDRIYPVPFIVKET</sequence>
<accession>A0A1V4BY65</accession>
<gene>
    <name evidence="1" type="ORF">B1L04_05930</name>
</gene>
<dbReference type="InterPro" id="IPR019699">
    <property type="entry name" value="DUF2584"/>
</dbReference>
<dbReference type="Pfam" id="PF10763">
    <property type="entry name" value="DUF2584"/>
    <property type="match status" value="1"/>
</dbReference>
<comment type="caution">
    <text evidence="1">The sequence shown here is derived from an EMBL/GenBank/DDBJ whole genome shotgun (WGS) entry which is preliminary data.</text>
</comment>
<dbReference type="EMBL" id="MVGR01000003">
    <property type="protein sequence ID" value="OPF19629.1"/>
    <property type="molecule type" value="Genomic_DNA"/>
</dbReference>
<evidence type="ECO:0000313" key="1">
    <source>
        <dbReference type="EMBL" id="OPF19629.1"/>
    </source>
</evidence>
<reference evidence="1 2" key="1">
    <citation type="submission" date="2017-02" db="EMBL/GenBank/DDBJ databases">
        <title>Genome sequence of Microcystis aeruginosa KW.</title>
        <authorList>
            <person name="Oh H.-M."/>
            <person name="Ahn C.-Y."/>
            <person name="Jeong H."/>
            <person name="Srivastava A."/>
            <person name="Lee H.-G."/>
            <person name="Kang S.-R."/>
        </authorList>
    </citation>
    <scope>NUCLEOTIDE SEQUENCE [LARGE SCALE GENOMIC DNA]</scope>
    <source>
        <strain evidence="1 2">KW</strain>
    </source>
</reference>